<comment type="caution">
    <text evidence="6">The sequence shown here is derived from an EMBL/GenBank/DDBJ whole genome shotgun (WGS) entry which is preliminary data.</text>
</comment>
<dbReference type="Gene3D" id="3.30.1120.10">
    <property type="match status" value="1"/>
</dbReference>
<dbReference type="PANTHER" id="PTHR42693:SF53">
    <property type="entry name" value="ENDO-4-O-SULFATASE"/>
    <property type="match status" value="1"/>
</dbReference>
<keyword evidence="3" id="KW-0378">Hydrolase</keyword>
<name>A0ABW9XXH0_9BACL</name>
<gene>
    <name evidence="6" type="ORF">GT019_26305</name>
</gene>
<feature type="domain" description="Sulfatase N-terminal" evidence="5">
    <location>
        <begin position="4"/>
        <end position="334"/>
    </location>
</feature>
<sequence>MKRPNLIVIYCDDLGYGDLGCYGSEEIRTPHLDRLASDGVRFTNWYSNSPVCSPSRASLLTGNYPARTGVESILGGKRGTAGLSNEQKTIATVLKPEGYRTGLFGKWHLGVTPEQSPNAHGFDEFFGFMAGCVDYYSHIFYWQQSGGVDPVHDLWHNGREVWSNGDYLTELITSKTVAFIEAEQDQEREQPFFAYVAYNAPHYPMHAPQKYLDRFPDLPPDKRIMAAMISAVDDGVGEIVESLRRTGQYENTVLFFSSDNGPSTESRNYLDGTEDLYYGGSAGIFRGHKGSLFEGGIREPAILAYPSTVDAGRVEHRPQAMMDLLPTFLELAGIAQPSHPLDGRSAAPLLLHGSSREEGRHERLFWAYEGQLAVREGNWKLVLNGKLDFGRAVPDAVHLSDLESDPGERINVSGQFPDKARELQEAVTRWYAQFRPEMPVPGADGLEE</sequence>
<evidence type="ECO:0000256" key="1">
    <source>
        <dbReference type="ARBA" id="ARBA00008779"/>
    </source>
</evidence>
<dbReference type="Proteomes" id="UP000665561">
    <property type="component" value="Unassembled WGS sequence"/>
</dbReference>
<dbReference type="SUPFAM" id="SSF53649">
    <property type="entry name" value="Alkaline phosphatase-like"/>
    <property type="match status" value="1"/>
</dbReference>
<dbReference type="InterPro" id="IPR000917">
    <property type="entry name" value="Sulfatase_N"/>
</dbReference>
<dbReference type="InterPro" id="IPR050738">
    <property type="entry name" value="Sulfatase"/>
</dbReference>
<dbReference type="Pfam" id="PF00884">
    <property type="entry name" value="Sulfatase"/>
    <property type="match status" value="1"/>
</dbReference>
<dbReference type="PANTHER" id="PTHR42693">
    <property type="entry name" value="ARYLSULFATASE FAMILY MEMBER"/>
    <property type="match status" value="1"/>
</dbReference>
<dbReference type="InterPro" id="IPR024607">
    <property type="entry name" value="Sulfatase_CS"/>
</dbReference>
<proteinExistence type="inferred from homology"/>
<accession>A0ABW9XXH0</accession>
<dbReference type="InterPro" id="IPR017850">
    <property type="entry name" value="Alkaline_phosphatase_core_sf"/>
</dbReference>
<protein>
    <submittedName>
        <fullName evidence="6">Sulfatase-like hydrolase/transferase</fullName>
    </submittedName>
</protein>
<keyword evidence="7" id="KW-1185">Reference proteome</keyword>
<evidence type="ECO:0000259" key="5">
    <source>
        <dbReference type="Pfam" id="PF00884"/>
    </source>
</evidence>
<evidence type="ECO:0000313" key="7">
    <source>
        <dbReference type="Proteomes" id="UP000665561"/>
    </source>
</evidence>
<keyword evidence="2" id="KW-0479">Metal-binding</keyword>
<reference evidence="6 7" key="1">
    <citation type="submission" date="2020-01" db="EMBL/GenBank/DDBJ databases">
        <title>Paenibacillus soybeanensis sp. nov. isolated from the nodules of soybean (Glycine max(L.) Merr).</title>
        <authorList>
            <person name="Wang H."/>
        </authorList>
    </citation>
    <scope>NUCLEOTIDE SEQUENCE [LARGE SCALE GENOMIC DNA]</scope>
    <source>
        <strain evidence="6 7">T1</strain>
    </source>
</reference>
<evidence type="ECO:0000313" key="6">
    <source>
        <dbReference type="EMBL" id="NBD27399.1"/>
    </source>
</evidence>
<evidence type="ECO:0000256" key="2">
    <source>
        <dbReference type="ARBA" id="ARBA00022723"/>
    </source>
</evidence>
<organism evidence="6 7">
    <name type="scientific">Paenibacillus glycinis</name>
    <dbReference type="NCBI Taxonomy" id="2697035"/>
    <lineage>
        <taxon>Bacteria</taxon>
        <taxon>Bacillati</taxon>
        <taxon>Bacillota</taxon>
        <taxon>Bacilli</taxon>
        <taxon>Bacillales</taxon>
        <taxon>Paenibacillaceae</taxon>
        <taxon>Paenibacillus</taxon>
    </lineage>
</organism>
<dbReference type="PROSITE" id="PS00523">
    <property type="entry name" value="SULFATASE_1"/>
    <property type="match status" value="1"/>
</dbReference>
<dbReference type="Gene3D" id="3.40.720.10">
    <property type="entry name" value="Alkaline Phosphatase, subunit A"/>
    <property type="match status" value="1"/>
</dbReference>
<comment type="similarity">
    <text evidence="1">Belongs to the sulfatase family.</text>
</comment>
<evidence type="ECO:0000256" key="4">
    <source>
        <dbReference type="ARBA" id="ARBA00022837"/>
    </source>
</evidence>
<keyword evidence="4" id="KW-0106">Calcium</keyword>
<evidence type="ECO:0000256" key="3">
    <source>
        <dbReference type="ARBA" id="ARBA00022801"/>
    </source>
</evidence>
<dbReference type="RefSeq" id="WP_161746423.1">
    <property type="nucleotide sequence ID" value="NZ_JAAAMV010000027.1"/>
</dbReference>
<dbReference type="EMBL" id="JAAAMV010000027">
    <property type="protein sequence ID" value="NBD27399.1"/>
    <property type="molecule type" value="Genomic_DNA"/>
</dbReference>